<keyword evidence="2" id="KW-1185">Reference proteome</keyword>
<accession>V9HBP0</accession>
<organism evidence="1 2">
    <name type="scientific">Simonsiella muelleri ATCC 29453</name>
    <dbReference type="NCBI Taxonomy" id="641147"/>
    <lineage>
        <taxon>Bacteria</taxon>
        <taxon>Pseudomonadati</taxon>
        <taxon>Pseudomonadota</taxon>
        <taxon>Betaproteobacteria</taxon>
        <taxon>Neisseriales</taxon>
        <taxon>Neisseriaceae</taxon>
        <taxon>Simonsiella</taxon>
    </lineage>
</organism>
<gene>
    <name evidence="1" type="ORF">HMPREF9021_01592</name>
</gene>
<dbReference type="AlphaFoldDB" id="V9HBP0"/>
<proteinExistence type="predicted"/>
<evidence type="ECO:0000313" key="2">
    <source>
        <dbReference type="Proteomes" id="UP000017813"/>
    </source>
</evidence>
<dbReference type="EMBL" id="ADCY02000043">
    <property type="protein sequence ID" value="EFG30622.1"/>
    <property type="molecule type" value="Genomic_DNA"/>
</dbReference>
<dbReference type="OrthoDB" id="8809063at2"/>
<sequence length="160" mass="17616">MKKAAIVIAVLLAGFLIRSNLSMKPASIEKYLQELSLKSAQNPPEACEMVDDKIDVSIRQETPTGTWEVEGGKDELCGFMEQGRAAMVLLQGNMNWHYENVKVKSSFPWQSAKVSYDEISTVSTAKIGTVSTKMHYDLQVKRSLFGGIKVTKLKATGGSQ</sequence>
<reference evidence="1 2" key="1">
    <citation type="submission" date="2010-03" db="EMBL/GenBank/DDBJ databases">
        <authorList>
            <consortium name="The Broad Institute Genome Sequencing Platform"/>
            <person name="Ward D."/>
            <person name="Earl A."/>
            <person name="Feldgarden M."/>
            <person name="Gevers D."/>
            <person name="Young S."/>
            <person name="Zeng Q."/>
            <person name="Koehrsen M."/>
            <person name="Alvarado L."/>
            <person name="Berlin A.M."/>
            <person name="Borenstein D."/>
            <person name="Chapman S.B."/>
            <person name="Chen Z."/>
            <person name="Engels R."/>
            <person name="Freedman E."/>
            <person name="Gellesch M."/>
            <person name="Goldberg J."/>
            <person name="Griggs A."/>
            <person name="Gujja S."/>
            <person name="Heilman E.R."/>
            <person name="Heiman D.I."/>
            <person name="Hepburn T.A."/>
            <person name="Howarth C."/>
            <person name="Jen D."/>
            <person name="Larson L."/>
            <person name="Mehta T."/>
            <person name="Park D."/>
            <person name="Pearson M."/>
            <person name="Richards J."/>
            <person name="Roberts A."/>
            <person name="Saif S."/>
            <person name="Shea T.D."/>
            <person name="Shenoy N."/>
            <person name="Sisk P."/>
            <person name="Stolte C."/>
            <person name="Sykes S.N."/>
            <person name="Walk T."/>
            <person name="White J."/>
            <person name="Yandava C."/>
            <person name="Izard J."/>
            <person name="Baranova O.V."/>
            <person name="Blanton J.M."/>
            <person name="Tanner A.C."/>
            <person name="Dewhirst F."/>
            <person name="Haas B."/>
            <person name="Nusbaum C."/>
            <person name="Birren B."/>
        </authorList>
    </citation>
    <scope>NUCLEOTIDE SEQUENCE [LARGE SCALE GENOMIC DNA]</scope>
    <source>
        <strain evidence="1 2">ATCC 29453</strain>
    </source>
</reference>
<dbReference type="KEGG" id="smur:BWP33_11550"/>
<dbReference type="Proteomes" id="UP000017813">
    <property type="component" value="Unassembled WGS sequence"/>
</dbReference>
<dbReference type="eggNOG" id="ENOG5033998">
    <property type="taxonomic scope" value="Bacteria"/>
</dbReference>
<protein>
    <submittedName>
        <fullName evidence="1">Uncharacterized protein</fullName>
    </submittedName>
</protein>
<dbReference type="RefSeq" id="WP_002642324.1">
    <property type="nucleotide sequence ID" value="NZ_CP019448.1"/>
</dbReference>
<dbReference type="HOGENOM" id="CLU_1650990_0_0_4"/>
<comment type="caution">
    <text evidence="1">The sequence shown here is derived from an EMBL/GenBank/DDBJ whole genome shotgun (WGS) entry which is preliminary data.</text>
</comment>
<dbReference type="STRING" id="641147.HMPREF9021_01592"/>
<reference evidence="1 2" key="2">
    <citation type="submission" date="2011-10" db="EMBL/GenBank/DDBJ databases">
        <title>The Genome Sequence of Simonsiella muelleri ATCC 29453.</title>
        <authorList>
            <consortium name="The Broad Institute Genome Sequencing Platform"/>
            <consortium name="The Broad Institute Genome Sequencing Center for Infectious Disease"/>
            <person name="Earl A."/>
            <person name="Ward D."/>
            <person name="Feldgarden M."/>
            <person name="Gevers D."/>
            <person name="Izard J."/>
            <person name="Baranova O.V."/>
            <person name="Blanton J.M."/>
            <person name="Tanner A.C."/>
            <person name="Dewhirst F."/>
            <person name="Young S.K."/>
            <person name="Zeng Q."/>
            <person name="Gargeya S."/>
            <person name="Fitzgerald M."/>
            <person name="Haas B."/>
            <person name="Abouelleil A."/>
            <person name="Alvarado L."/>
            <person name="Arachchi H.M."/>
            <person name="Berlin A."/>
            <person name="Brown A."/>
            <person name="Chapman S.B."/>
            <person name="Chen Z."/>
            <person name="Dunbar C."/>
            <person name="Freedman E."/>
            <person name="Gearin G."/>
            <person name="Goldberg J."/>
            <person name="Griggs A."/>
            <person name="Gujja S."/>
            <person name="Heiman D."/>
            <person name="Howarth C."/>
            <person name="Larson L."/>
            <person name="Lui A."/>
            <person name="MacDonald P.J.P."/>
            <person name="Montmayeur A."/>
            <person name="Murphy C."/>
            <person name="Neiman D."/>
            <person name="Pearson M."/>
            <person name="Priest M."/>
            <person name="Roberts A."/>
            <person name="Saif S."/>
            <person name="Shea T."/>
            <person name="Shenoy N."/>
            <person name="Sisk P."/>
            <person name="Stolte C."/>
            <person name="Sykes S."/>
            <person name="Wortman J."/>
            <person name="Nusbaum C."/>
            <person name="Birren B."/>
        </authorList>
    </citation>
    <scope>NUCLEOTIDE SEQUENCE [LARGE SCALE GENOMIC DNA]</scope>
    <source>
        <strain evidence="1 2">ATCC 29453</strain>
    </source>
</reference>
<name>V9HBP0_9NEIS</name>
<evidence type="ECO:0000313" key="1">
    <source>
        <dbReference type="EMBL" id="EFG30622.1"/>
    </source>
</evidence>